<dbReference type="AlphaFoldDB" id="A0A401RJS7"/>
<name>A0A401RJS7_CHIPU</name>
<organism evidence="1 2">
    <name type="scientific">Chiloscyllium punctatum</name>
    <name type="common">Brownbanded bambooshark</name>
    <name type="synonym">Hemiscyllium punctatum</name>
    <dbReference type="NCBI Taxonomy" id="137246"/>
    <lineage>
        <taxon>Eukaryota</taxon>
        <taxon>Metazoa</taxon>
        <taxon>Chordata</taxon>
        <taxon>Craniata</taxon>
        <taxon>Vertebrata</taxon>
        <taxon>Chondrichthyes</taxon>
        <taxon>Elasmobranchii</taxon>
        <taxon>Galeomorphii</taxon>
        <taxon>Galeoidea</taxon>
        <taxon>Orectolobiformes</taxon>
        <taxon>Hemiscylliidae</taxon>
        <taxon>Chiloscyllium</taxon>
    </lineage>
</organism>
<sequence length="149" mass="16281">MLSRGPVWCSLESVCFLAWRRGPIQPVSGPWVKCGGCAQYGLDTGPGAVWGPGLLRYCDWIRCSKETEHGGLVRFGDCAKSLLEIVLDAACRLGLSQSEDSAWFGHETLAVGPGDWFRSSLETLPGAAWKLGLVRLENWARCGQEIQLV</sequence>
<dbReference type="Proteomes" id="UP000287033">
    <property type="component" value="Unassembled WGS sequence"/>
</dbReference>
<protein>
    <submittedName>
        <fullName evidence="1">Uncharacterized protein</fullName>
    </submittedName>
</protein>
<gene>
    <name evidence="1" type="ORF">chiPu_0020792</name>
</gene>
<dbReference type="EMBL" id="BEZZ01002944">
    <property type="protein sequence ID" value="GCC18411.1"/>
    <property type="molecule type" value="Genomic_DNA"/>
</dbReference>
<keyword evidence="2" id="KW-1185">Reference proteome</keyword>
<proteinExistence type="predicted"/>
<reference evidence="1 2" key="1">
    <citation type="journal article" date="2018" name="Nat. Ecol. Evol.">
        <title>Shark genomes provide insights into elasmobranch evolution and the origin of vertebrates.</title>
        <authorList>
            <person name="Hara Y"/>
            <person name="Yamaguchi K"/>
            <person name="Onimaru K"/>
            <person name="Kadota M"/>
            <person name="Koyanagi M"/>
            <person name="Keeley SD"/>
            <person name="Tatsumi K"/>
            <person name="Tanaka K"/>
            <person name="Motone F"/>
            <person name="Kageyama Y"/>
            <person name="Nozu R"/>
            <person name="Adachi N"/>
            <person name="Nishimura O"/>
            <person name="Nakagawa R"/>
            <person name="Tanegashima C"/>
            <person name="Kiyatake I"/>
            <person name="Matsumoto R"/>
            <person name="Murakumo K"/>
            <person name="Nishida K"/>
            <person name="Terakita A"/>
            <person name="Kuratani S"/>
            <person name="Sato K"/>
            <person name="Hyodo S Kuraku.S."/>
        </authorList>
    </citation>
    <scope>NUCLEOTIDE SEQUENCE [LARGE SCALE GENOMIC DNA]</scope>
</reference>
<accession>A0A401RJS7</accession>
<comment type="caution">
    <text evidence="1">The sequence shown here is derived from an EMBL/GenBank/DDBJ whole genome shotgun (WGS) entry which is preliminary data.</text>
</comment>
<evidence type="ECO:0000313" key="2">
    <source>
        <dbReference type="Proteomes" id="UP000287033"/>
    </source>
</evidence>
<evidence type="ECO:0000313" key="1">
    <source>
        <dbReference type="EMBL" id="GCC18411.1"/>
    </source>
</evidence>